<dbReference type="AlphaFoldDB" id="A0A1G6WXT7"/>
<organism evidence="2 3">
    <name type="scientific">Pricia antarctica</name>
    <dbReference type="NCBI Taxonomy" id="641691"/>
    <lineage>
        <taxon>Bacteria</taxon>
        <taxon>Pseudomonadati</taxon>
        <taxon>Bacteroidota</taxon>
        <taxon>Flavobacteriia</taxon>
        <taxon>Flavobacteriales</taxon>
        <taxon>Flavobacteriaceae</taxon>
        <taxon>Pricia</taxon>
    </lineage>
</organism>
<dbReference type="GO" id="GO:0009882">
    <property type="term" value="F:blue light photoreceptor activity"/>
    <property type="evidence" value="ECO:0007669"/>
    <property type="project" value="InterPro"/>
</dbReference>
<evidence type="ECO:0000259" key="1">
    <source>
        <dbReference type="PROSITE" id="PS50925"/>
    </source>
</evidence>
<dbReference type="GO" id="GO:0071949">
    <property type="term" value="F:FAD binding"/>
    <property type="evidence" value="ECO:0007669"/>
    <property type="project" value="InterPro"/>
</dbReference>
<reference evidence="2 3" key="1">
    <citation type="submission" date="2016-10" db="EMBL/GenBank/DDBJ databases">
        <authorList>
            <person name="de Groot N.N."/>
        </authorList>
    </citation>
    <scope>NUCLEOTIDE SEQUENCE [LARGE SCALE GENOMIC DNA]</scope>
    <source>
        <strain evidence="2 3">DSM 23421</strain>
    </source>
</reference>
<dbReference type="Pfam" id="PF04940">
    <property type="entry name" value="BLUF"/>
    <property type="match status" value="1"/>
</dbReference>
<dbReference type="EMBL" id="FNAO01000001">
    <property type="protein sequence ID" value="SDD70708.1"/>
    <property type="molecule type" value="Genomic_DNA"/>
</dbReference>
<dbReference type="PROSITE" id="PS50925">
    <property type="entry name" value="BLUF"/>
    <property type="match status" value="1"/>
</dbReference>
<gene>
    <name evidence="2" type="ORF">SAMN05421636_101466</name>
</gene>
<dbReference type="InterPro" id="IPR007024">
    <property type="entry name" value="BLUF_domain"/>
</dbReference>
<dbReference type="InterPro" id="IPR036046">
    <property type="entry name" value="Acylphosphatase-like_dom_sf"/>
</dbReference>
<dbReference type="Gene3D" id="3.30.70.100">
    <property type="match status" value="1"/>
</dbReference>
<accession>A0A1G6WXT7</accession>
<proteinExistence type="predicted"/>
<feature type="domain" description="BLUF" evidence="1">
    <location>
        <begin position="8"/>
        <end position="99"/>
    </location>
</feature>
<protein>
    <submittedName>
        <fullName evidence="2">Sensors of blue-light using FAD</fullName>
    </submittedName>
</protein>
<keyword evidence="3" id="KW-1185">Reference proteome</keyword>
<dbReference type="SUPFAM" id="SSF54975">
    <property type="entry name" value="Acylphosphatase/BLUF domain-like"/>
    <property type="match status" value="1"/>
</dbReference>
<dbReference type="SMART" id="SM01034">
    <property type="entry name" value="BLUF"/>
    <property type="match status" value="1"/>
</dbReference>
<evidence type="ECO:0000313" key="2">
    <source>
        <dbReference type="EMBL" id="SDD70708.1"/>
    </source>
</evidence>
<sequence length="154" mass="18042">MGENNHLMFCLVYRSIQNPAIGQTEILSLLEQAKKFNRANDITGCLLSYNNEFVQYIEGSKRDIETLFENIKQDWRHSEVDVLISGHINHREFETWTMAYENFKGPNSRLEYLKLLVSSYFENSDAYTYLNPATKKFWVVVKTLLATQAVEKFK</sequence>
<name>A0A1G6WXT7_9FLAO</name>
<evidence type="ECO:0000313" key="3">
    <source>
        <dbReference type="Proteomes" id="UP000199109"/>
    </source>
</evidence>
<dbReference type="Proteomes" id="UP000199109">
    <property type="component" value="Unassembled WGS sequence"/>
</dbReference>
<dbReference type="STRING" id="641691.SAMN05421636_101466"/>